<name>A0ABM8Q948_9BACT</name>
<dbReference type="EMBL" id="CAJHOF010000017">
    <property type="protein sequence ID" value="CAD7289509.1"/>
    <property type="molecule type" value="Genomic_DNA"/>
</dbReference>
<proteinExistence type="predicted"/>
<evidence type="ECO:0000313" key="2">
    <source>
        <dbReference type="EMBL" id="CAD7289509.1"/>
    </source>
</evidence>
<accession>A0ABM8Q948</accession>
<protein>
    <submittedName>
        <fullName evidence="2">Uncharacterized protein</fullName>
    </submittedName>
</protein>
<keyword evidence="1" id="KW-0812">Transmembrane</keyword>
<keyword evidence="1" id="KW-0472">Membrane</keyword>
<feature type="transmembrane region" description="Helical" evidence="1">
    <location>
        <begin position="39"/>
        <end position="56"/>
    </location>
</feature>
<keyword evidence="1" id="KW-1133">Transmembrane helix</keyword>
<keyword evidence="3" id="KW-1185">Reference proteome</keyword>
<evidence type="ECO:0000256" key="1">
    <source>
        <dbReference type="SAM" id="Phobius"/>
    </source>
</evidence>
<sequence>MIAFEKQYAQKQSINYFLATKLNLFILLAIYFFSDNLMNLFLIYPTFVLLAYRFFYDKTKLDNPYNTFLYEKFIILIRKIRISQ</sequence>
<reference evidence="2 3" key="1">
    <citation type="submission" date="2020-11" db="EMBL/GenBank/DDBJ databases">
        <authorList>
            <person name="Peeters C."/>
        </authorList>
    </citation>
    <scope>NUCLEOTIDE SEQUENCE [LARGE SCALE GENOMIC DNA]</scope>
    <source>
        <strain evidence="2 3">LMG 7974</strain>
    </source>
</reference>
<organism evidence="2 3">
    <name type="scientific">Campylobacter majalis</name>
    <dbReference type="NCBI Taxonomy" id="2790656"/>
    <lineage>
        <taxon>Bacteria</taxon>
        <taxon>Pseudomonadati</taxon>
        <taxon>Campylobacterota</taxon>
        <taxon>Epsilonproteobacteria</taxon>
        <taxon>Campylobacterales</taxon>
        <taxon>Campylobacteraceae</taxon>
        <taxon>Campylobacter</taxon>
    </lineage>
</organism>
<evidence type="ECO:0000313" key="3">
    <source>
        <dbReference type="Proteomes" id="UP000789803"/>
    </source>
</evidence>
<feature type="transmembrane region" description="Helical" evidence="1">
    <location>
        <begin position="14"/>
        <end position="33"/>
    </location>
</feature>
<gene>
    <name evidence="2" type="ORF">LMG7974_01586</name>
</gene>
<comment type="caution">
    <text evidence="2">The sequence shown here is derived from an EMBL/GenBank/DDBJ whole genome shotgun (WGS) entry which is preliminary data.</text>
</comment>
<dbReference type="Proteomes" id="UP000789803">
    <property type="component" value="Unassembled WGS sequence"/>
</dbReference>